<dbReference type="Proteomes" id="UP000304953">
    <property type="component" value="Unassembled WGS sequence"/>
</dbReference>
<reference evidence="1" key="1">
    <citation type="submission" date="2019-04" db="EMBL/GenBank/DDBJ databases">
        <title>Microbes associate with the intestines of laboratory mice.</title>
        <authorList>
            <person name="Navarre W."/>
            <person name="Wong E."/>
            <person name="Huang K."/>
            <person name="Tropini C."/>
            <person name="Ng K."/>
            <person name="Yu B."/>
        </authorList>
    </citation>
    <scope>NUCLEOTIDE SEQUENCE</scope>
    <source>
        <strain evidence="1">NM01_1-7b</strain>
    </source>
</reference>
<dbReference type="EMBL" id="SRYA01000113">
    <property type="protein sequence ID" value="TGY87510.1"/>
    <property type="molecule type" value="Genomic_DNA"/>
</dbReference>
<accession>A0AC61RP08</accession>
<protein>
    <submittedName>
        <fullName evidence="1">Uncharacterized protein</fullName>
    </submittedName>
</protein>
<sequence length="59" mass="6909">MMNNIEIREAIKESGFKHWQIADMIGIADTTFCRMLRRELPEDKKQEILTAMQIAKGRT</sequence>
<comment type="caution">
    <text evidence="1">The sequence shown here is derived from an EMBL/GenBank/DDBJ whole genome shotgun (WGS) entry which is preliminary data.</text>
</comment>
<gene>
    <name evidence="1" type="ORF">E5329_26585</name>
</gene>
<organism evidence="1 2">
    <name type="scientific">Petralouisia muris</name>
    <dbReference type="NCBI Taxonomy" id="3032872"/>
    <lineage>
        <taxon>Bacteria</taxon>
        <taxon>Bacillati</taxon>
        <taxon>Bacillota</taxon>
        <taxon>Clostridia</taxon>
        <taxon>Lachnospirales</taxon>
        <taxon>Lachnospiraceae</taxon>
        <taxon>Petralouisia</taxon>
    </lineage>
</organism>
<proteinExistence type="predicted"/>
<name>A0AC61RP08_9FIRM</name>
<evidence type="ECO:0000313" key="2">
    <source>
        <dbReference type="Proteomes" id="UP000304953"/>
    </source>
</evidence>
<keyword evidence="2" id="KW-1185">Reference proteome</keyword>
<evidence type="ECO:0000313" key="1">
    <source>
        <dbReference type="EMBL" id="TGY87510.1"/>
    </source>
</evidence>